<dbReference type="Gene3D" id="3.40.50.1820">
    <property type="entry name" value="alpha/beta hydrolase"/>
    <property type="match status" value="1"/>
</dbReference>
<evidence type="ECO:0000259" key="4">
    <source>
        <dbReference type="Pfam" id="PF02230"/>
    </source>
</evidence>
<feature type="region of interest" description="Disordered" evidence="3">
    <location>
        <begin position="325"/>
        <end position="345"/>
    </location>
</feature>
<feature type="region of interest" description="Disordered" evidence="3">
    <location>
        <begin position="20"/>
        <end position="109"/>
    </location>
</feature>
<keyword evidence="6" id="KW-1185">Reference proteome</keyword>
<dbReference type="PANTHER" id="PTHR10655:SF17">
    <property type="entry name" value="LYSOPHOSPHOLIPASE-LIKE PROTEIN 1"/>
    <property type="match status" value="1"/>
</dbReference>
<feature type="domain" description="Phospholipase/carboxylesterase/thioesterase" evidence="4">
    <location>
        <begin position="166"/>
        <end position="294"/>
    </location>
</feature>
<reference evidence="5" key="1">
    <citation type="submission" date="2021-02" db="EMBL/GenBank/DDBJ databases">
        <authorList>
            <person name="Dougan E. K."/>
            <person name="Rhodes N."/>
            <person name="Thang M."/>
            <person name="Chan C."/>
        </authorList>
    </citation>
    <scope>NUCLEOTIDE SEQUENCE</scope>
</reference>
<keyword evidence="2" id="KW-0378">Hydrolase</keyword>
<dbReference type="OrthoDB" id="2418081at2759"/>
<dbReference type="Proteomes" id="UP000654075">
    <property type="component" value="Unassembled WGS sequence"/>
</dbReference>
<dbReference type="EMBL" id="CAJNNV010002564">
    <property type="protein sequence ID" value="CAE8587369.1"/>
    <property type="molecule type" value="Genomic_DNA"/>
</dbReference>
<evidence type="ECO:0000313" key="5">
    <source>
        <dbReference type="EMBL" id="CAE8587369.1"/>
    </source>
</evidence>
<dbReference type="AlphaFoldDB" id="A0A813DI00"/>
<evidence type="ECO:0000256" key="2">
    <source>
        <dbReference type="ARBA" id="ARBA00022801"/>
    </source>
</evidence>
<accession>A0A813DI00</accession>
<dbReference type="GO" id="GO:0016787">
    <property type="term" value="F:hydrolase activity"/>
    <property type="evidence" value="ECO:0007669"/>
    <property type="project" value="UniProtKB-KW"/>
</dbReference>
<sequence>MLDGLLAMGPYLDYRWSRGEQEAPSRYGQEDDPDEEYGYGKWGNRDLEFGKRRSGHSRTHTASAWHQGSGYEDWRWNRSDESPSRTRSPSWKRQRRYSEEGGGSGAKCEEEWWDLPATEEASGSGWQYPTFFHDVVLQPGGGCPGSSGSKSAASDGVQVPQPRLVLLFFHSCTHGPEDVFQFLPYIWSAGLKPQEVRVLAPCSPQRMQPSGRESHSWYDYTTDRCWRGSAPDRVEYSQLLEQRQRLLQILEDEHRNLAPGGRIVLGGLSQGAALAIDVMLHAPEHIASIAGCFCLRGMMQGETHVDLPQKLLIGARAAQSSSTMASPMSRYHGSWPGSHTSGSRRMGFRWTTASRRTFPMPPTACRSISEWVSSLQD</sequence>
<dbReference type="InterPro" id="IPR029058">
    <property type="entry name" value="AB_hydrolase_fold"/>
</dbReference>
<evidence type="ECO:0000313" key="6">
    <source>
        <dbReference type="Proteomes" id="UP000654075"/>
    </source>
</evidence>
<protein>
    <recommendedName>
        <fullName evidence="4">Phospholipase/carboxylesterase/thioesterase domain-containing protein</fullName>
    </recommendedName>
</protein>
<evidence type="ECO:0000256" key="3">
    <source>
        <dbReference type="SAM" id="MobiDB-lite"/>
    </source>
</evidence>
<comment type="similarity">
    <text evidence="1">Belongs to the AB hydrolase superfamily. AB hydrolase 2 family.</text>
</comment>
<feature type="compositionally biased region" description="Basic and acidic residues" evidence="3">
    <location>
        <begin position="72"/>
        <end position="84"/>
    </location>
</feature>
<name>A0A813DI00_POLGL</name>
<dbReference type="SUPFAM" id="SSF53474">
    <property type="entry name" value="alpha/beta-Hydrolases"/>
    <property type="match status" value="1"/>
</dbReference>
<dbReference type="InterPro" id="IPR050565">
    <property type="entry name" value="LYPA1-2/EST-like"/>
</dbReference>
<gene>
    <name evidence="5" type="ORF">PGLA1383_LOCUS6208</name>
</gene>
<dbReference type="Pfam" id="PF02230">
    <property type="entry name" value="Abhydrolase_2"/>
    <property type="match status" value="1"/>
</dbReference>
<organism evidence="5 6">
    <name type="scientific">Polarella glacialis</name>
    <name type="common">Dinoflagellate</name>
    <dbReference type="NCBI Taxonomy" id="89957"/>
    <lineage>
        <taxon>Eukaryota</taxon>
        <taxon>Sar</taxon>
        <taxon>Alveolata</taxon>
        <taxon>Dinophyceae</taxon>
        <taxon>Suessiales</taxon>
        <taxon>Suessiaceae</taxon>
        <taxon>Polarella</taxon>
    </lineage>
</organism>
<evidence type="ECO:0000256" key="1">
    <source>
        <dbReference type="ARBA" id="ARBA00006499"/>
    </source>
</evidence>
<dbReference type="PANTHER" id="PTHR10655">
    <property type="entry name" value="LYSOPHOSPHOLIPASE-RELATED"/>
    <property type="match status" value="1"/>
</dbReference>
<dbReference type="InterPro" id="IPR003140">
    <property type="entry name" value="PLipase/COase/thioEstase"/>
</dbReference>
<comment type="caution">
    <text evidence="5">The sequence shown here is derived from an EMBL/GenBank/DDBJ whole genome shotgun (WGS) entry which is preliminary data.</text>
</comment>
<proteinExistence type="inferred from homology"/>